<organism evidence="4 5">
    <name type="scientific">Symbiodinium microadriaticum</name>
    <name type="common">Dinoflagellate</name>
    <name type="synonym">Zooxanthella microadriatica</name>
    <dbReference type="NCBI Taxonomy" id="2951"/>
    <lineage>
        <taxon>Eukaryota</taxon>
        <taxon>Sar</taxon>
        <taxon>Alveolata</taxon>
        <taxon>Dinophyceae</taxon>
        <taxon>Suessiales</taxon>
        <taxon>Symbiodiniaceae</taxon>
        <taxon>Symbiodinium</taxon>
    </lineage>
</organism>
<proteinExistence type="predicted"/>
<dbReference type="Pfam" id="PF13086">
    <property type="entry name" value="AAA_11"/>
    <property type="match status" value="2"/>
</dbReference>
<comment type="caution">
    <text evidence="4">The sequence shown here is derived from an EMBL/GenBank/DDBJ whole genome shotgun (WGS) entry which is preliminary data.</text>
</comment>
<dbReference type="EMBL" id="LSRX01000061">
    <property type="protein sequence ID" value="OLQ11302.1"/>
    <property type="molecule type" value="Genomic_DNA"/>
</dbReference>
<dbReference type="InterPro" id="IPR041677">
    <property type="entry name" value="DNA2/NAM7_AAA_11"/>
</dbReference>
<gene>
    <name evidence="4" type="primary">ZNFX1</name>
    <name evidence="4" type="ORF">AK812_SmicGene4865</name>
</gene>
<dbReference type="InterPro" id="IPR045055">
    <property type="entry name" value="DNA2/NAM7-like"/>
</dbReference>
<accession>A0A1Q9EV40</accession>
<dbReference type="OrthoDB" id="435732at2759"/>
<dbReference type="GO" id="GO:0031380">
    <property type="term" value="C:nuclear RNA-directed RNA polymerase complex"/>
    <property type="evidence" value="ECO:0007669"/>
    <property type="project" value="TreeGrafter"/>
</dbReference>
<feature type="region of interest" description="Disordered" evidence="1">
    <location>
        <begin position="1"/>
        <end position="43"/>
    </location>
</feature>
<evidence type="ECO:0000256" key="1">
    <source>
        <dbReference type="SAM" id="MobiDB-lite"/>
    </source>
</evidence>
<dbReference type="SUPFAM" id="SSF52540">
    <property type="entry name" value="P-loop containing nucleoside triphosphate hydrolases"/>
    <property type="match status" value="1"/>
</dbReference>
<reference evidence="4 5" key="1">
    <citation type="submission" date="2016-02" db="EMBL/GenBank/DDBJ databases">
        <title>Genome analysis of coral dinoflagellate symbionts highlights evolutionary adaptations to a symbiotic lifestyle.</title>
        <authorList>
            <person name="Aranda M."/>
            <person name="Li Y."/>
            <person name="Liew Y.J."/>
            <person name="Baumgarten S."/>
            <person name="Simakov O."/>
            <person name="Wilson M."/>
            <person name="Piel J."/>
            <person name="Ashoor H."/>
            <person name="Bougouffa S."/>
            <person name="Bajic V.B."/>
            <person name="Ryu T."/>
            <person name="Ravasi T."/>
            <person name="Bayer T."/>
            <person name="Micklem G."/>
            <person name="Kim H."/>
            <person name="Bhak J."/>
            <person name="Lajeunesse T.C."/>
            <person name="Voolstra C.R."/>
        </authorList>
    </citation>
    <scope>NUCLEOTIDE SEQUENCE [LARGE SCALE GENOMIC DNA]</scope>
    <source>
        <strain evidence="4 5">CCMP2467</strain>
    </source>
</reference>
<dbReference type="PANTHER" id="PTHR10887:SF341">
    <property type="entry name" value="NFX1-TYPE ZINC FINGER-CONTAINING PROTEIN 1"/>
    <property type="match status" value="1"/>
</dbReference>
<dbReference type="SUPFAM" id="SSF50249">
    <property type="entry name" value="Nucleic acid-binding proteins"/>
    <property type="match status" value="1"/>
</dbReference>
<feature type="compositionally biased region" description="Basic and acidic residues" evidence="1">
    <location>
        <begin position="1"/>
        <end position="13"/>
    </location>
</feature>
<dbReference type="PANTHER" id="PTHR10887">
    <property type="entry name" value="DNA2/NAM7 HELICASE FAMILY"/>
    <property type="match status" value="1"/>
</dbReference>
<evidence type="ECO:0000313" key="5">
    <source>
        <dbReference type="Proteomes" id="UP000186817"/>
    </source>
</evidence>
<evidence type="ECO:0000259" key="2">
    <source>
        <dbReference type="Pfam" id="PF13086"/>
    </source>
</evidence>
<dbReference type="InterPro" id="IPR041679">
    <property type="entry name" value="DNA2/NAM7-like_C"/>
</dbReference>
<dbReference type="Gene3D" id="3.40.50.300">
    <property type="entry name" value="P-loop containing nucleotide triphosphate hydrolases"/>
    <property type="match status" value="3"/>
</dbReference>
<dbReference type="Gene3D" id="2.40.50.140">
    <property type="entry name" value="Nucleic acid-binding proteins"/>
    <property type="match status" value="1"/>
</dbReference>
<dbReference type="GO" id="GO:0004386">
    <property type="term" value="F:helicase activity"/>
    <property type="evidence" value="ECO:0007669"/>
    <property type="project" value="InterPro"/>
</dbReference>
<dbReference type="InterPro" id="IPR047187">
    <property type="entry name" value="SF1_C_Upf1"/>
</dbReference>
<dbReference type="InterPro" id="IPR012340">
    <property type="entry name" value="NA-bd_OB-fold"/>
</dbReference>
<feature type="region of interest" description="Disordered" evidence="1">
    <location>
        <begin position="1405"/>
        <end position="1427"/>
    </location>
</feature>
<dbReference type="GO" id="GO:0031048">
    <property type="term" value="P:regulatory ncRNA-mediated heterochromatin formation"/>
    <property type="evidence" value="ECO:0007669"/>
    <property type="project" value="TreeGrafter"/>
</dbReference>
<dbReference type="Pfam" id="PF13087">
    <property type="entry name" value="AAA_12"/>
    <property type="match status" value="1"/>
</dbReference>
<feature type="domain" description="DNA2/NAM7 helicase-like C-terminal" evidence="3">
    <location>
        <begin position="1687"/>
        <end position="1881"/>
    </location>
</feature>
<sequence>MEKDQLDALEARHLAALGTESQKPQLGDPTQGPRRPPPMATPSHVQGLIRIRLAVRVLRLLPGETPLARIASSVQRVLDSLRLSSELHATRLQPEQLYGGYGSLKGIRSGLKTQGLAPFRARIFTSLVARPPHLSILGPADELRVALKWQGFAVDAGAVVDSLAQEVADGKGLNQLYSQRREFLIFMRKYRDQEDMSFRNSIQPAPSGQNAGTVEPRAGENRKFSGKVVHVSPDGRYGYIQVKDHRRTNDDVHFRMDVVRDSGGLSLAFGDRVEFWIQPQGEGWRPTAAAVHLVSLAPDTDRRKKALAQMEQWRQQICMQSPSPQDAKFQARTGRAVWQAVLELLEPTMRNETWQTEVPGPSAVPPSQASAEAASPSTCRHAFCAERHYAEKVYLQNRALRHDSVEQSMSVDEVKFTHAEISDQFGDGRPLETLLADLRRGKILPSDDRMQLEACLLKDKYRSLNNRRLRVLKIFHVEQKRMDPKCDVQVRVQLRPLCKSTAQFIQKLCKSDDRSKQTSPLHPDAQQAKQTLLDIENASVQNRKNAFVTKWALSSLGKEQEVLVSALTYIGAPTRQRNGLMNKVTRDKRRRMDDVMTNMIDLKTERAINGIGGEVEVVEFEEKLYLLDKELCKALRDKQDRQREDIKIKIRIIPLCPWTAKMVLANSSLNDGEDVQSKGSESEWPLCRLVYLLLDLANSLAQEPNFASTFDLVSVSPLLGQGALISALKEEEHGSRMWEAAALLLVNLFKLAPTGSKAAMPVCAYMQDVTDERRDLEESNCQSRRWLNLLSFSTRAIVGRPSDAYEACWDMLSLVPTVHEIQRDADQCSRRRQKTELPTVRERGCYNSEQHYLDTYFRLLREECLAAIRTTLYHVSHGNMEAEEIRRDGNVFDASLMGFNVSRGQGGVLDSRIKVVFRVRPKGTWERWRSKMDRSFKFGNLVACICDNDVNQPIWMLVACRDVDERTVALGLYSAGEHDTARLAQMWDAGQMMLIASTTYFRSLEPVLRRLQDAQQVGFAFKEELVHCQTTPRRPSNVHAADPVDWKLFFSGPRPDVKDDSKFLVVGPELSGQPVHFRGTTVESPDGEAIFKIILTKHGGEYGFRLHNLAGQIFIQLPGTKPGRIVGVKEDVEVQIGTDIVAFTHRDPDRELRFAVVEASGSLHEMRTELTRLCKDAEDRGESTSATTCDSSQLQAVQHALRCRVSLIQGPPGTGKTFIGYKLLRMLEGKSRILVLTYKNDALDGFLKLCRKDLGEHQIARIGRNGNLRSLVNRQRPKRGSGARCSVDSAQRRVQKAMERFRERGQHTVDTFLRRMSFEQLSDFLWWRWNTAESLLQKMKGAAPEGSDPLCLLLDEEGSENTSQEGGFTKEDRGSLRQCIEEELTDWSPSWEEFRLAAGEWLSQTRREPHSQDAGGSEAAEDPEQQQACVGTLEQWLSLLESLDTRGRLMKAVKLYSGVVEAGWVLRDGYSREAEPPALPLSVSFDKEDEADLDVQREIELERLASVGEVRASQWDHRMNLVAPEPKPQEFYLTRLRREELEEHLGSRQRRMFNSDLQGLSHRDRAELIVEQILEQALQCFRELDVACKELEAACAKDEANEIELSRRALEHHRVIGMTVVGASIHFSLLAQLKPEVVLVEEAAEVLEPQILAVLGPWVKQLIMIGDTNQLPPQIETFKLKREHHFDVSMMERLILNRLESVQLCKQSRMLPDLRSLLEPIYPDLCDNVKMTTHLKAPECVASPVFFWDCRDPEASSDRSLVNETECDRAVRLAAFFISEGFAPSEITLLAPYAGQVSLLKKQLARKLPELVHTQPKQPKDLPVVSSVDRYQGAENSIIIVSLVRSNKNRKLGFLGWDDGKRRMCVAQSRAKRGLYFIGNSGCLRNAPHWGKLLDLLTKAKAIRPGFPQRCPRHPDIRKDAEDAAGLWIKGCIHTAHCLIDDSDDSLCMYARPCDKSHGGGPEVQKIMQMGVATKPEFKGRLSEIGYEEVASEVMQECASLAAALVQSWTACGFLPDVYEVHLVDLDAARGLQLAAL</sequence>
<protein>
    <submittedName>
        <fullName evidence="4">NFX1-type zinc finger-containing protein 1</fullName>
    </submittedName>
</protein>
<dbReference type="Proteomes" id="UP000186817">
    <property type="component" value="Unassembled WGS sequence"/>
</dbReference>
<name>A0A1Q9EV40_SYMMI</name>
<dbReference type="InterPro" id="IPR027417">
    <property type="entry name" value="P-loop_NTPase"/>
</dbReference>
<dbReference type="CDD" id="cd18808">
    <property type="entry name" value="SF1_C_Upf1"/>
    <property type="match status" value="1"/>
</dbReference>
<evidence type="ECO:0000259" key="3">
    <source>
        <dbReference type="Pfam" id="PF13087"/>
    </source>
</evidence>
<keyword evidence="5" id="KW-1185">Reference proteome</keyword>
<evidence type="ECO:0000313" key="4">
    <source>
        <dbReference type="EMBL" id="OLQ11302.1"/>
    </source>
</evidence>
<feature type="domain" description="DNA2/NAM7 helicase helicase" evidence="2">
    <location>
        <begin position="1190"/>
        <end position="1276"/>
    </location>
</feature>
<feature type="domain" description="DNA2/NAM7 helicase helicase" evidence="2">
    <location>
        <begin position="1581"/>
        <end position="1675"/>
    </location>
</feature>